<keyword evidence="3 7" id="KW-0812">Transmembrane</keyword>
<reference evidence="8 9" key="1">
    <citation type="submission" date="2017-03" db="EMBL/GenBank/DDBJ databases">
        <title>Genomes of endolithic fungi from Antarctica.</title>
        <authorList>
            <person name="Coleine C."/>
            <person name="Masonjones S."/>
            <person name="Stajich J.E."/>
        </authorList>
    </citation>
    <scope>NUCLEOTIDE SEQUENCE [LARGE SCALE GENOMIC DNA]</scope>
    <source>
        <strain evidence="8 9">CCFEE 5187</strain>
    </source>
</reference>
<comment type="subcellular location">
    <subcellularLocation>
        <location evidence="1">Membrane</location>
    </subcellularLocation>
</comment>
<keyword evidence="4 7" id="KW-1133">Transmembrane helix</keyword>
<dbReference type="InterPro" id="IPR005349">
    <property type="entry name" value="TMEM14"/>
</dbReference>
<dbReference type="InterPro" id="IPR044890">
    <property type="entry name" value="TMEM14_sf"/>
</dbReference>
<dbReference type="Proteomes" id="UP000308768">
    <property type="component" value="Unassembled WGS sequence"/>
</dbReference>
<feature type="transmembrane region" description="Helical" evidence="7">
    <location>
        <begin position="112"/>
        <end position="130"/>
    </location>
</feature>
<dbReference type="GO" id="GO:0016020">
    <property type="term" value="C:membrane"/>
    <property type="evidence" value="ECO:0007669"/>
    <property type="project" value="UniProtKB-SubCell"/>
</dbReference>
<keyword evidence="5 7" id="KW-0472">Membrane</keyword>
<evidence type="ECO:0000256" key="1">
    <source>
        <dbReference type="ARBA" id="ARBA00004370"/>
    </source>
</evidence>
<evidence type="ECO:0000256" key="7">
    <source>
        <dbReference type="SAM" id="Phobius"/>
    </source>
</evidence>
<evidence type="ECO:0000256" key="3">
    <source>
        <dbReference type="ARBA" id="ARBA00022692"/>
    </source>
</evidence>
<evidence type="ECO:0000313" key="8">
    <source>
        <dbReference type="EMBL" id="TKA78112.1"/>
    </source>
</evidence>
<feature type="compositionally biased region" description="Low complexity" evidence="6">
    <location>
        <begin position="32"/>
        <end position="44"/>
    </location>
</feature>
<dbReference type="PANTHER" id="PTHR12668">
    <property type="entry name" value="TRANSMEMBRANE PROTEIN 14, 15"/>
    <property type="match status" value="1"/>
</dbReference>
<feature type="compositionally biased region" description="Basic residues" evidence="6">
    <location>
        <begin position="45"/>
        <end position="58"/>
    </location>
</feature>
<dbReference type="Gene3D" id="1.10.10.1740">
    <property type="entry name" value="Transmembrane protein 14-like"/>
    <property type="match status" value="1"/>
</dbReference>
<comment type="similarity">
    <text evidence="2">Belongs to the TMEM14 family.</text>
</comment>
<protein>
    <submittedName>
        <fullName evidence="8">Uncharacterized protein</fullName>
    </submittedName>
</protein>
<proteinExistence type="inferred from homology"/>
<accession>A0A4U0XLG1</accession>
<feature type="transmembrane region" description="Helical" evidence="7">
    <location>
        <begin position="142"/>
        <end position="159"/>
    </location>
</feature>
<evidence type="ECO:0000256" key="2">
    <source>
        <dbReference type="ARBA" id="ARBA00007590"/>
    </source>
</evidence>
<dbReference type="PANTHER" id="PTHR12668:SF15">
    <property type="entry name" value="UPF0136 DOMAIN PROTEIN (AFU_ORTHOLOGUE AFUA_1G03720)"/>
    <property type="match status" value="1"/>
</dbReference>
<keyword evidence="9" id="KW-1185">Reference proteome</keyword>
<dbReference type="OrthoDB" id="5620at2759"/>
<comment type="caution">
    <text evidence="8">The sequence shown here is derived from an EMBL/GenBank/DDBJ whole genome shotgun (WGS) entry which is preliminary data.</text>
</comment>
<gene>
    <name evidence="8" type="ORF">B0A49_01796</name>
</gene>
<feature type="region of interest" description="Disordered" evidence="6">
    <location>
        <begin position="1"/>
        <end position="59"/>
    </location>
</feature>
<dbReference type="EMBL" id="NAJN01000156">
    <property type="protein sequence ID" value="TKA78112.1"/>
    <property type="molecule type" value="Genomic_DNA"/>
</dbReference>
<feature type="transmembrane region" description="Helical" evidence="7">
    <location>
        <begin position="87"/>
        <end position="106"/>
    </location>
</feature>
<dbReference type="AlphaFoldDB" id="A0A4U0XLG1"/>
<organism evidence="8 9">
    <name type="scientific">Cryomyces minteri</name>
    <dbReference type="NCBI Taxonomy" id="331657"/>
    <lineage>
        <taxon>Eukaryota</taxon>
        <taxon>Fungi</taxon>
        <taxon>Dikarya</taxon>
        <taxon>Ascomycota</taxon>
        <taxon>Pezizomycotina</taxon>
        <taxon>Dothideomycetes</taxon>
        <taxon>Dothideomycetes incertae sedis</taxon>
        <taxon>Cryomyces</taxon>
    </lineage>
</organism>
<feature type="transmembrane region" description="Helical" evidence="7">
    <location>
        <begin position="165"/>
        <end position="184"/>
    </location>
</feature>
<sequence>MSKGPRLFELQLSPPRPSAVAAQSTSNLASAKHTTPSLSSPSLHSKPRQSHNQLKRPRSQTLQWYKTQLSTRATRPRFAADPARQSLSNIAFILAALTAGGGTMGYVRTGSVPSVAAGCTVGALYALGGYRISARQPYGVELALLASVVLAGSSIPRAMRSGKPLPIGLSLLAMYGLFNFGMAWRNGVAGR</sequence>
<evidence type="ECO:0000313" key="9">
    <source>
        <dbReference type="Proteomes" id="UP000308768"/>
    </source>
</evidence>
<evidence type="ECO:0000256" key="5">
    <source>
        <dbReference type="ARBA" id="ARBA00023136"/>
    </source>
</evidence>
<dbReference type="Pfam" id="PF03647">
    <property type="entry name" value="Tmemb_14"/>
    <property type="match status" value="1"/>
</dbReference>
<name>A0A4U0XLG1_9PEZI</name>
<evidence type="ECO:0000256" key="4">
    <source>
        <dbReference type="ARBA" id="ARBA00022989"/>
    </source>
</evidence>
<evidence type="ECO:0000256" key="6">
    <source>
        <dbReference type="SAM" id="MobiDB-lite"/>
    </source>
</evidence>